<dbReference type="AlphaFoldDB" id="X1H7P0"/>
<proteinExistence type="predicted"/>
<gene>
    <name evidence="1" type="ORF">S03H2_27947</name>
</gene>
<name>X1H7P0_9ZZZZ</name>
<reference evidence="1" key="1">
    <citation type="journal article" date="2014" name="Front. Microbiol.">
        <title>High frequency of phylogenetically diverse reductive dehalogenase-homologous genes in deep subseafloor sedimentary metagenomes.</title>
        <authorList>
            <person name="Kawai M."/>
            <person name="Futagami T."/>
            <person name="Toyoda A."/>
            <person name="Takaki Y."/>
            <person name="Nishi S."/>
            <person name="Hori S."/>
            <person name="Arai W."/>
            <person name="Tsubouchi T."/>
            <person name="Morono Y."/>
            <person name="Uchiyama I."/>
            <person name="Ito T."/>
            <person name="Fujiyama A."/>
            <person name="Inagaki F."/>
            <person name="Takami H."/>
        </authorList>
    </citation>
    <scope>NUCLEOTIDE SEQUENCE</scope>
    <source>
        <strain evidence="1">Expedition CK06-06</strain>
    </source>
</reference>
<comment type="caution">
    <text evidence="1">The sequence shown here is derived from an EMBL/GenBank/DDBJ whole genome shotgun (WGS) entry which is preliminary data.</text>
</comment>
<protein>
    <submittedName>
        <fullName evidence="1">Uncharacterized protein</fullName>
    </submittedName>
</protein>
<accession>X1H7P0</accession>
<sequence length="34" mass="3851">MGDYPDYTELINLIGSDIMMPIDIQGAYIMMPID</sequence>
<evidence type="ECO:0000313" key="1">
    <source>
        <dbReference type="EMBL" id="GAH53065.1"/>
    </source>
</evidence>
<organism evidence="1">
    <name type="scientific">marine sediment metagenome</name>
    <dbReference type="NCBI Taxonomy" id="412755"/>
    <lineage>
        <taxon>unclassified sequences</taxon>
        <taxon>metagenomes</taxon>
        <taxon>ecological metagenomes</taxon>
    </lineage>
</organism>
<feature type="non-terminal residue" evidence="1">
    <location>
        <position position="34"/>
    </location>
</feature>
<dbReference type="EMBL" id="BARU01016828">
    <property type="protein sequence ID" value="GAH53065.1"/>
    <property type="molecule type" value="Genomic_DNA"/>
</dbReference>